<dbReference type="STRING" id="1513793.SAMN06296036_117130"/>
<evidence type="ECO:0000313" key="2">
    <source>
        <dbReference type="Proteomes" id="UP000192907"/>
    </source>
</evidence>
<dbReference type="Proteomes" id="UP000192907">
    <property type="component" value="Unassembled WGS sequence"/>
</dbReference>
<reference evidence="2" key="1">
    <citation type="submission" date="2017-04" db="EMBL/GenBank/DDBJ databases">
        <authorList>
            <person name="Varghese N."/>
            <person name="Submissions S."/>
        </authorList>
    </citation>
    <scope>NUCLEOTIDE SEQUENCE [LARGE SCALE GENOMIC DNA]</scope>
    <source>
        <strain evidence="2">RKEM611</strain>
    </source>
</reference>
<keyword evidence="2" id="KW-1185">Reference proteome</keyword>
<name>A0A1Y6CBH4_9BACT</name>
<gene>
    <name evidence="1" type="ORF">SAMN06296036_117130</name>
</gene>
<dbReference type="OrthoDB" id="63946at2"/>
<accession>A0A1Y6CBH4</accession>
<dbReference type="EMBL" id="FWZT01000017">
    <property type="protein sequence ID" value="SMF55521.1"/>
    <property type="molecule type" value="Genomic_DNA"/>
</dbReference>
<dbReference type="AlphaFoldDB" id="A0A1Y6CBH4"/>
<sequence length="227" mass="24131">MRKVLPLARILVSLLLFESITGCYFFRKRTPGGTESTTSGVVGESLGLRAGGVDDAALAEVHGISTSYAPAGIRPDPDVVVRNLLLEYRDQGSTVAREIGRVESYRLLLGGANQDFTITPQNTYDATSLLAKLKVAEEVCTGLVAPSEDQHPGWDTILPADPSDTGTNILFLAQRLMGVPSSAIEADTISSLESIIATATEDDGSYSLDSYIPVCATLILDVNSLLL</sequence>
<proteinExistence type="predicted"/>
<protein>
    <submittedName>
        <fullName evidence="1">Uncharacterized protein</fullName>
    </submittedName>
</protein>
<organism evidence="1 2">
    <name type="scientific">Pseudobacteriovorax antillogorgiicola</name>
    <dbReference type="NCBI Taxonomy" id="1513793"/>
    <lineage>
        <taxon>Bacteria</taxon>
        <taxon>Pseudomonadati</taxon>
        <taxon>Bdellovibrionota</taxon>
        <taxon>Oligoflexia</taxon>
        <taxon>Oligoflexales</taxon>
        <taxon>Pseudobacteriovoracaceae</taxon>
        <taxon>Pseudobacteriovorax</taxon>
    </lineage>
</organism>
<evidence type="ECO:0000313" key="1">
    <source>
        <dbReference type="EMBL" id="SMF55521.1"/>
    </source>
</evidence>
<dbReference type="RefSeq" id="WP_132321972.1">
    <property type="nucleotide sequence ID" value="NZ_FWZT01000017.1"/>
</dbReference>